<dbReference type="PANTHER" id="PTHR13610">
    <property type="entry name" value="METHYLTRANSFERASE DOMAIN-CONTAINING PROTEIN"/>
    <property type="match status" value="1"/>
</dbReference>
<dbReference type="AlphaFoldDB" id="A0A4U0NAC5"/>
<evidence type="ECO:0000259" key="4">
    <source>
        <dbReference type="Pfam" id="PF13649"/>
    </source>
</evidence>
<dbReference type="PANTHER" id="PTHR13610:SF11">
    <property type="entry name" value="METHYLTRANSFERASE DOMAIN-CONTAINING PROTEIN"/>
    <property type="match status" value="1"/>
</dbReference>
<evidence type="ECO:0000256" key="1">
    <source>
        <dbReference type="ARBA" id="ARBA00022603"/>
    </source>
</evidence>
<protein>
    <submittedName>
        <fullName evidence="5">Class I SAM-dependent methyltransferase</fullName>
    </submittedName>
</protein>
<keyword evidence="6" id="KW-1185">Reference proteome</keyword>
<evidence type="ECO:0000313" key="6">
    <source>
        <dbReference type="Proteomes" id="UP000306808"/>
    </source>
</evidence>
<evidence type="ECO:0000313" key="5">
    <source>
        <dbReference type="EMBL" id="TJZ50855.1"/>
    </source>
</evidence>
<gene>
    <name evidence="5" type="ORF">FAZ15_21120</name>
</gene>
<accession>A0A4U0NAC5</accession>
<dbReference type="EMBL" id="SUME01000012">
    <property type="protein sequence ID" value="TJZ50855.1"/>
    <property type="molecule type" value="Genomic_DNA"/>
</dbReference>
<feature type="domain" description="Methyltransferase" evidence="4">
    <location>
        <begin position="55"/>
        <end position="139"/>
    </location>
</feature>
<name>A0A4U0NAC5_9SPHI</name>
<keyword evidence="2 5" id="KW-0808">Transferase</keyword>
<keyword evidence="3" id="KW-0949">S-adenosyl-L-methionine</keyword>
<dbReference type="CDD" id="cd02440">
    <property type="entry name" value="AdoMet_MTases"/>
    <property type="match status" value="1"/>
</dbReference>
<dbReference type="Gene3D" id="3.40.50.150">
    <property type="entry name" value="Vaccinia Virus protein VP39"/>
    <property type="match status" value="1"/>
</dbReference>
<dbReference type="OrthoDB" id="281208at2"/>
<organism evidence="5 6">
    <name type="scientific">Sphingobacterium olei</name>
    <dbReference type="NCBI Taxonomy" id="2571155"/>
    <lineage>
        <taxon>Bacteria</taxon>
        <taxon>Pseudomonadati</taxon>
        <taxon>Bacteroidota</taxon>
        <taxon>Sphingobacteriia</taxon>
        <taxon>Sphingobacteriales</taxon>
        <taxon>Sphingobacteriaceae</taxon>
        <taxon>Sphingobacterium</taxon>
    </lineage>
</organism>
<dbReference type="InterPro" id="IPR026170">
    <property type="entry name" value="FAM173A/B"/>
</dbReference>
<proteinExistence type="predicted"/>
<dbReference type="Pfam" id="PF13649">
    <property type="entry name" value="Methyltransf_25"/>
    <property type="match status" value="1"/>
</dbReference>
<comment type="caution">
    <text evidence="5">The sequence shown here is derived from an EMBL/GenBank/DDBJ whole genome shotgun (WGS) entry which is preliminary data.</text>
</comment>
<dbReference type="GO" id="GO:0016279">
    <property type="term" value="F:protein-lysine N-methyltransferase activity"/>
    <property type="evidence" value="ECO:0007669"/>
    <property type="project" value="InterPro"/>
</dbReference>
<dbReference type="GO" id="GO:0032259">
    <property type="term" value="P:methylation"/>
    <property type="evidence" value="ECO:0007669"/>
    <property type="project" value="UniProtKB-KW"/>
</dbReference>
<evidence type="ECO:0000256" key="3">
    <source>
        <dbReference type="ARBA" id="ARBA00022691"/>
    </source>
</evidence>
<dbReference type="InterPro" id="IPR029063">
    <property type="entry name" value="SAM-dependent_MTases_sf"/>
</dbReference>
<dbReference type="RefSeq" id="WP_136903362.1">
    <property type="nucleotide sequence ID" value="NZ_SUME01000012.1"/>
</dbReference>
<keyword evidence="1 5" id="KW-0489">Methyltransferase</keyword>
<reference evidence="5 6" key="1">
    <citation type="submission" date="2019-04" db="EMBL/GenBank/DDBJ databases">
        <title>Sphingobacterium olei sp. nov., isolated from oil-contaminated soil.</title>
        <authorList>
            <person name="Liu B."/>
        </authorList>
    </citation>
    <scope>NUCLEOTIDE SEQUENCE [LARGE SCALE GENOMIC DNA]</scope>
    <source>
        <strain evidence="5 6">HAL-9</strain>
    </source>
</reference>
<evidence type="ECO:0000256" key="2">
    <source>
        <dbReference type="ARBA" id="ARBA00022679"/>
    </source>
</evidence>
<dbReference type="Proteomes" id="UP000306808">
    <property type="component" value="Unassembled WGS sequence"/>
</dbReference>
<dbReference type="InterPro" id="IPR041698">
    <property type="entry name" value="Methyltransf_25"/>
</dbReference>
<dbReference type="SUPFAM" id="SSF53335">
    <property type="entry name" value="S-adenosyl-L-methionine-dependent methyltransferases"/>
    <property type="match status" value="1"/>
</dbReference>
<sequence>MSYLKTMLAVFFVLIGSNVFTQTKRLDVPYVPTDQVVVDAMLDLAGIKAGDVHFDLGCGDGRIVISAAKRGAAEATGIDLDPERIKEANANAVKAGVADKVTFIEGDLFDFDFSKADVLTLYLLSSVNLKLRPKILEELKPGTRVVSHAFGMGDWKPEKEVNVGGTTIYLWTVPERGKK</sequence>